<dbReference type="SUPFAM" id="SSF51445">
    <property type="entry name" value="(Trans)glycosidases"/>
    <property type="match status" value="1"/>
</dbReference>
<dbReference type="Gene3D" id="3.20.20.80">
    <property type="entry name" value="Glycosidases"/>
    <property type="match status" value="3"/>
</dbReference>
<dbReference type="PANTHER" id="PTHR10357">
    <property type="entry name" value="ALPHA-AMYLASE FAMILY MEMBER"/>
    <property type="match status" value="1"/>
</dbReference>
<reference evidence="2" key="1">
    <citation type="submission" date="2020-10" db="EMBL/GenBank/DDBJ databases">
        <title>Phylogeny of dyella-like bacteria.</title>
        <authorList>
            <person name="Fu J."/>
        </authorList>
    </citation>
    <scope>NUCLEOTIDE SEQUENCE</scope>
    <source>
        <strain evidence="2">DHON07</strain>
    </source>
</reference>
<dbReference type="PANTHER" id="PTHR10357:SF216">
    <property type="entry name" value="MALTOOLIGOSYL TREHALOSE SYNTHASE-RELATED"/>
    <property type="match status" value="1"/>
</dbReference>
<evidence type="ECO:0000313" key="2">
    <source>
        <dbReference type="EMBL" id="MBM7128848.1"/>
    </source>
</evidence>
<gene>
    <name evidence="2" type="primary">treY</name>
    <name evidence="2" type="ORF">ISS99_04865</name>
</gene>
<dbReference type="Proteomes" id="UP001430193">
    <property type="component" value="Unassembled WGS sequence"/>
</dbReference>
<dbReference type="RefSeq" id="WP_204630460.1">
    <property type="nucleotide sequence ID" value="NZ_BSOC01000006.1"/>
</dbReference>
<dbReference type="EMBL" id="JADIKF010000035">
    <property type="protein sequence ID" value="MBM7128848.1"/>
    <property type="molecule type" value="Genomic_DNA"/>
</dbReference>
<evidence type="ECO:0000313" key="3">
    <source>
        <dbReference type="Proteomes" id="UP001430193"/>
    </source>
</evidence>
<organism evidence="2 3">
    <name type="scientific">Dyella mobilis</name>
    <dbReference type="NCBI Taxonomy" id="1849582"/>
    <lineage>
        <taxon>Bacteria</taxon>
        <taxon>Pseudomonadati</taxon>
        <taxon>Pseudomonadota</taxon>
        <taxon>Gammaproteobacteria</taxon>
        <taxon>Lysobacterales</taxon>
        <taxon>Rhodanobacteraceae</taxon>
        <taxon>Dyella</taxon>
    </lineage>
</organism>
<evidence type="ECO:0000259" key="1">
    <source>
        <dbReference type="SMART" id="SM00642"/>
    </source>
</evidence>
<dbReference type="Pfam" id="PF00128">
    <property type="entry name" value="Alpha-amylase"/>
    <property type="match status" value="1"/>
</dbReference>
<dbReference type="InterPro" id="IPR006047">
    <property type="entry name" value="GH13_cat_dom"/>
</dbReference>
<dbReference type="NCBIfam" id="TIGR02401">
    <property type="entry name" value="trehalose_TreY"/>
    <property type="match status" value="1"/>
</dbReference>
<keyword evidence="3" id="KW-1185">Reference proteome</keyword>
<proteinExistence type="predicted"/>
<dbReference type="InterPro" id="IPR017853">
    <property type="entry name" value="GH"/>
</dbReference>
<dbReference type="CDD" id="cd11336">
    <property type="entry name" value="AmyAc_MTSase"/>
    <property type="match status" value="1"/>
</dbReference>
<accession>A0ABS2KD88</accession>
<feature type="domain" description="Glycosyl hydrolase family 13 catalytic" evidence="1">
    <location>
        <begin position="5"/>
        <end position="468"/>
    </location>
</feature>
<dbReference type="SMART" id="SM00642">
    <property type="entry name" value="Aamy"/>
    <property type="match status" value="1"/>
</dbReference>
<sequence>MTVLRATVRLQLNRDFDFAAAAAEVPYFAALGLSHIYLSPIAMARPGSTHGYDVIDPAIVNPELGGEAGLAALVDQLHAHDMGAILDIVPNHLAADLANLWWNDVLAHGEAGTYAGYFDIEWNAPEAEGKLWLPWLDVPLEQALENRRCVLARHTGGVGLGLWLDEDALPVSERSLQWLFEHAGIELPLAAGGRLFDAVRLHVQDEPNQASLDQAISAINADTGLIREFLDLQHYHLGRWRDSGQQLNYRRFFDIHSLAGLRMERDEVFDAVHALPLRLIENGSIDGLRIDHIDGLAQPGHYLRRLRERVDQCSQRDLQRHVTLHVEKILAAGEKLPDDWPVDGTTGYDFMQQLGSLLHDPIGYAELCDAWSTLIGRPADFAQEELTARQYVLSTSLAAELSRCTRRFRELATALDDDRDAEGVPRAADTVRDALHDVLAEMPVYRSYLGDDTITATDRQVLDRAFARAEKDAPPDDESTRATIKRHLLFTAENTPTPGQTRFLEASRYSFEQLSSALNAKAVEDTAFYRHGVLLSRNEVGSAPAPAAPEPESFHAAAHERALRWPRWLLATATHDHKRGEDTRARLAALGERPQAFLEDFNTLSKAFGSRAQPFSFTLWMLLQTLLAAWPLDLRADDAAGTLSFAQRIKAWLRKSEREAKLHTHWTAPDADYEGACDLLVDDLLRGAGYASVRNDLCRAAHRLDAAGALNGLVCATLHFTAPGVPDLYQGTEYWDQSLVDPDNRRAVDYHTRAQTLKQTPDFSALLKHYRDGAIKQHLIYRLLQLRKAWPGLFAEGTYQPIPAAGSHKQHVVAFARKLGHRQLFVAVPRLCSNHLDPSERPMADPGFWLDTRIEAFGNDPAGTFVDVFTSRQHAVKAWGWRAGDLFFDWPVAVLIPSSQADESLALPG</sequence>
<comment type="caution">
    <text evidence="2">The sequence shown here is derived from an EMBL/GenBank/DDBJ whole genome shotgun (WGS) entry which is preliminary data.</text>
</comment>
<protein>
    <submittedName>
        <fullName evidence="2">Malto-oligosyltrehalose synthase</fullName>
    </submittedName>
</protein>
<name>A0ABS2KD88_9GAMM</name>
<dbReference type="InterPro" id="IPR012767">
    <property type="entry name" value="Trehalose_TreY"/>
</dbReference>